<dbReference type="EMBL" id="CP002191">
    <property type="protein sequence ID" value="AFD26699.1"/>
    <property type="molecule type" value="Genomic_DNA"/>
</dbReference>
<sequence length="251" mass="27591">MLPLHIHVVCGADVPMPALLSVGTWGEFELEPTTRRQRTVSDLDEYLHKTGHAGAKEFNPALPLDDPEEPQPIAFQRALTDYRTARELAQGLGLSRLPARVFGLYVPRLTAAQTAQACAEIEAHRHELQTGQPPSLRRLTATEWQMVAPLFKHGAGTEAALTKLRMGLNLILAAQAGTLSLHQVWKEARRRATRSGKAHFPSYSAVCVYRQRHAAALAAAVALVHRQRTPTHSPHDRLLAALTPRKISGIS</sequence>
<organism evidence="1 2">
    <name type="scientific">Deinococcus gobiensis (strain DSM 21396 / JCM 16679 / CGMCC 1.7299 / I-0)</name>
    <dbReference type="NCBI Taxonomy" id="745776"/>
    <lineage>
        <taxon>Bacteria</taxon>
        <taxon>Thermotogati</taxon>
        <taxon>Deinococcota</taxon>
        <taxon>Deinococci</taxon>
        <taxon>Deinococcales</taxon>
        <taxon>Deinococcaceae</taxon>
        <taxon>Deinococcus</taxon>
    </lineage>
</organism>
<name>H8GUL6_DEIGI</name>
<accession>H8GUL6</accession>
<protein>
    <submittedName>
        <fullName evidence="1">Uncharacterized protein</fullName>
    </submittedName>
</protein>
<dbReference type="AlphaFoldDB" id="H8GUL6"/>
<proteinExistence type="predicted"/>
<dbReference type="HOGENOM" id="CLU_1105717_0_0_0"/>
<dbReference type="Proteomes" id="UP000007575">
    <property type="component" value="Chromosome"/>
</dbReference>
<keyword evidence="2" id="KW-1185">Reference proteome</keyword>
<dbReference type="KEGG" id="dgo:DGo_CA2772"/>
<evidence type="ECO:0000313" key="2">
    <source>
        <dbReference type="Proteomes" id="UP000007575"/>
    </source>
</evidence>
<reference evidence="1 2" key="1">
    <citation type="journal article" date="2012" name="PLoS ONE">
        <title>Genome sequence and transcriptome analysis of the radioresistant bacterium Deinococcus gobiensis: insights into the extreme environmental adaptations.</title>
        <authorList>
            <person name="Yuan M."/>
            <person name="Chen M."/>
            <person name="Zhang W."/>
            <person name="Lu W."/>
            <person name="Wang J."/>
            <person name="Yang M."/>
            <person name="Zhao P."/>
            <person name="Tang R."/>
            <person name="Li X."/>
            <person name="Hao Y."/>
            <person name="Zhou Z."/>
            <person name="Zhan Y."/>
            <person name="Yu H."/>
            <person name="Teng C."/>
            <person name="Yan Y."/>
            <person name="Ping S."/>
            <person name="Wang Y."/>
            <person name="Lin M."/>
        </authorList>
    </citation>
    <scope>NUCLEOTIDE SEQUENCE [LARGE SCALE GENOMIC DNA]</scope>
    <source>
        <strain evidence="1 2">I-0</strain>
    </source>
</reference>
<gene>
    <name evidence="1" type="ordered locus">DGo_CA2772</name>
</gene>
<evidence type="ECO:0000313" key="1">
    <source>
        <dbReference type="EMBL" id="AFD26699.1"/>
    </source>
</evidence>